<accession>A9WPX9</accession>
<dbReference type="KEGG" id="rsa:RSal33209_0677"/>
<dbReference type="SUPFAM" id="SSF54285">
    <property type="entry name" value="MoaD/ThiS"/>
    <property type="match status" value="1"/>
</dbReference>
<dbReference type="Pfam" id="PF02597">
    <property type="entry name" value="ThiS"/>
    <property type="match status" value="1"/>
</dbReference>
<name>A9WPX9_RENSM</name>
<dbReference type="InterPro" id="IPR012675">
    <property type="entry name" value="Beta-grasp_dom_sf"/>
</dbReference>
<dbReference type="Proteomes" id="UP000002007">
    <property type="component" value="Chromosome"/>
</dbReference>
<keyword evidence="2" id="KW-1185">Reference proteome</keyword>
<organism evidence="1 2">
    <name type="scientific">Renibacterium salmoninarum (strain ATCC 33209 / DSM 20767 / JCM 11484 / NBRC 15589 / NCIMB 2235)</name>
    <dbReference type="NCBI Taxonomy" id="288705"/>
    <lineage>
        <taxon>Bacteria</taxon>
        <taxon>Bacillati</taxon>
        <taxon>Actinomycetota</taxon>
        <taxon>Actinomycetes</taxon>
        <taxon>Micrococcales</taxon>
        <taxon>Micrococcaceae</taxon>
        <taxon>Renibacterium</taxon>
    </lineage>
</organism>
<dbReference type="InterPro" id="IPR003749">
    <property type="entry name" value="ThiS/MoaD-like"/>
</dbReference>
<proteinExistence type="predicted"/>
<evidence type="ECO:0000313" key="1">
    <source>
        <dbReference type="EMBL" id="ABY22424.1"/>
    </source>
</evidence>
<sequence length="101" mass="10655">MLIRYFAAARAAAGFEQETIEIADGVELAELCTLLARQHPTSASASVPALEVLLPRCSFLRNGMVLKLQANQTTQTALNAQTGSLLANTDVIDVLPPFAGG</sequence>
<dbReference type="AlphaFoldDB" id="A9WPX9"/>
<evidence type="ECO:0000313" key="2">
    <source>
        <dbReference type="Proteomes" id="UP000002007"/>
    </source>
</evidence>
<dbReference type="STRING" id="288705.RSal33209_0677"/>
<dbReference type="Gene3D" id="3.10.20.30">
    <property type="match status" value="1"/>
</dbReference>
<dbReference type="CDD" id="cd17040">
    <property type="entry name" value="Ubl_MoaD_like"/>
    <property type="match status" value="1"/>
</dbReference>
<protein>
    <submittedName>
        <fullName evidence="1">Putative molybdopterin cofactor synthesis protein</fullName>
    </submittedName>
</protein>
<gene>
    <name evidence="1" type="primary">moaD</name>
    <name evidence="1" type="ordered locus">RSal33209_0677</name>
</gene>
<dbReference type="HOGENOM" id="CLU_114601_2_2_11"/>
<reference evidence="2" key="1">
    <citation type="journal article" date="2008" name="J. Bacteriol.">
        <title>Genome sequence of the fish pathogen Renibacterium salmoninarum suggests reductive evolution away from an environmental Arthrobacter ancestor.</title>
        <authorList>
            <person name="Wiens G.D."/>
            <person name="Rockey D.D."/>
            <person name="Wu Z."/>
            <person name="Chang J."/>
            <person name="Levy R."/>
            <person name="Crane S."/>
            <person name="Chen D.S."/>
            <person name="Capri G.R."/>
            <person name="Burnett J.R."/>
            <person name="Sudheesh P.S."/>
            <person name="Schipma M.J."/>
            <person name="Burd H."/>
            <person name="Bhattacharyya A."/>
            <person name="Rhodes L.D."/>
            <person name="Kaul R."/>
            <person name="Strom M.S."/>
        </authorList>
    </citation>
    <scope>NUCLEOTIDE SEQUENCE [LARGE SCALE GENOMIC DNA]</scope>
    <source>
        <strain evidence="2">ATCC 33209 / DSM 20767 / JCM 11484 / NBRC 15589 / NCIMB 2235</strain>
    </source>
</reference>
<dbReference type="eggNOG" id="COG1977">
    <property type="taxonomic scope" value="Bacteria"/>
</dbReference>
<dbReference type="RefSeq" id="WP_012244123.1">
    <property type="nucleotide sequence ID" value="NC_010168.1"/>
</dbReference>
<dbReference type="EMBL" id="CP000910">
    <property type="protein sequence ID" value="ABY22424.1"/>
    <property type="molecule type" value="Genomic_DNA"/>
</dbReference>
<dbReference type="InterPro" id="IPR016155">
    <property type="entry name" value="Mopterin_synth/thiamin_S_b"/>
</dbReference>